<evidence type="ECO:0000256" key="5">
    <source>
        <dbReference type="ARBA" id="ARBA00023273"/>
    </source>
</evidence>
<keyword evidence="11" id="KW-1185">Reference proteome</keyword>
<dbReference type="PANTHER" id="PTHR15504">
    <property type="entry name" value="NASOPHARYNGEAL EPITHELIUM SPECIFIC PROTEIN 1"/>
    <property type="match status" value="1"/>
</dbReference>
<evidence type="ECO:0000256" key="4">
    <source>
        <dbReference type="ARBA" id="ARBA00023069"/>
    </source>
</evidence>
<feature type="domain" description="Trichohyalin-plectin-homology" evidence="9">
    <location>
        <begin position="140"/>
        <end position="486"/>
    </location>
</feature>
<reference evidence="10" key="2">
    <citation type="submission" date="2025-09" db="UniProtKB">
        <authorList>
            <consortium name="Ensembl"/>
        </authorList>
    </citation>
    <scope>IDENTIFICATION</scope>
</reference>
<proteinExistence type="inferred from homology"/>
<evidence type="ECO:0000256" key="1">
    <source>
        <dbReference type="ARBA" id="ARBA00004230"/>
    </source>
</evidence>
<keyword evidence="5" id="KW-0966">Cell projection</keyword>
<evidence type="ECO:0000256" key="8">
    <source>
        <dbReference type="SAM" id="MobiDB-lite"/>
    </source>
</evidence>
<feature type="region of interest" description="Disordered" evidence="8">
    <location>
        <begin position="668"/>
        <end position="692"/>
    </location>
</feature>
<organism evidence="10 11">
    <name type="scientific">Labrus bergylta</name>
    <name type="common">ballan wrasse</name>
    <dbReference type="NCBI Taxonomy" id="56723"/>
    <lineage>
        <taxon>Eukaryota</taxon>
        <taxon>Metazoa</taxon>
        <taxon>Chordata</taxon>
        <taxon>Craniata</taxon>
        <taxon>Vertebrata</taxon>
        <taxon>Euteleostomi</taxon>
        <taxon>Actinopterygii</taxon>
        <taxon>Neopterygii</taxon>
        <taxon>Teleostei</taxon>
        <taxon>Neoteleostei</taxon>
        <taxon>Acanthomorphata</taxon>
        <taxon>Eupercaria</taxon>
        <taxon>Labriformes</taxon>
        <taxon>Labridae</taxon>
        <taxon>Labrus</taxon>
    </lineage>
</organism>
<feature type="region of interest" description="Disordered" evidence="8">
    <location>
        <begin position="304"/>
        <end position="323"/>
    </location>
</feature>
<feature type="compositionally biased region" description="Basic and acidic residues" evidence="8">
    <location>
        <begin position="568"/>
        <end position="599"/>
    </location>
</feature>
<evidence type="ECO:0000256" key="3">
    <source>
        <dbReference type="ARBA" id="ARBA00023054"/>
    </source>
</evidence>
<evidence type="ECO:0000313" key="10">
    <source>
        <dbReference type="Ensembl" id="ENSLBEP00000029011.1"/>
    </source>
</evidence>
<comment type="similarity">
    <text evidence="6">Belongs to the CFAP45 family.</text>
</comment>
<accession>A0A3Q3G7A1</accession>
<dbReference type="STRING" id="56723.ENSLBEP00000029011"/>
<evidence type="ECO:0000259" key="9">
    <source>
        <dbReference type="Pfam" id="PF13868"/>
    </source>
</evidence>
<comment type="subcellular location">
    <subcellularLocation>
        <location evidence="1">Cell projection</location>
        <location evidence="1">Cilium</location>
        <location evidence="1">Flagellum</location>
    </subcellularLocation>
</comment>
<dbReference type="PANTHER" id="PTHR15504:SF0">
    <property type="entry name" value="CILIA- AND FLAGELLA-ASSOCIATED PROTEIN 45"/>
    <property type="match status" value="1"/>
</dbReference>
<keyword evidence="2" id="KW-0282">Flagellum</keyword>
<dbReference type="InParanoid" id="A0A3Q3G7A1"/>
<keyword evidence="4" id="KW-0969">Cilium</keyword>
<dbReference type="InterPro" id="IPR033253">
    <property type="entry name" value="CFAP45"/>
</dbReference>
<feature type="compositionally biased region" description="Basic and acidic residues" evidence="8">
    <location>
        <begin position="328"/>
        <end position="385"/>
    </location>
</feature>
<feature type="region of interest" description="Disordered" evidence="8">
    <location>
        <begin position="328"/>
        <end position="390"/>
    </location>
</feature>
<feature type="region of interest" description="Disordered" evidence="8">
    <location>
        <begin position="566"/>
        <end position="599"/>
    </location>
</feature>
<dbReference type="InterPro" id="IPR043597">
    <property type="entry name" value="TPH_dom"/>
</dbReference>
<keyword evidence="3" id="KW-0175">Coiled coil</keyword>
<dbReference type="Pfam" id="PF13868">
    <property type="entry name" value="TPH"/>
    <property type="match status" value="1"/>
</dbReference>
<protein>
    <recommendedName>
        <fullName evidence="7">Cilia- and flagella-associated protein 45</fullName>
    </recommendedName>
</protein>
<evidence type="ECO:0000313" key="11">
    <source>
        <dbReference type="Proteomes" id="UP000261660"/>
    </source>
</evidence>
<dbReference type="AlphaFoldDB" id="A0A3Q3G7A1"/>
<evidence type="ECO:0000256" key="2">
    <source>
        <dbReference type="ARBA" id="ARBA00022846"/>
    </source>
</evidence>
<reference evidence="10" key="1">
    <citation type="submission" date="2025-08" db="UniProtKB">
        <authorList>
            <consortium name="Ensembl"/>
        </authorList>
    </citation>
    <scope>IDENTIFICATION</scope>
</reference>
<dbReference type="GO" id="GO:0031514">
    <property type="term" value="C:motile cilium"/>
    <property type="evidence" value="ECO:0007669"/>
    <property type="project" value="UniProtKB-SubCell"/>
</dbReference>
<name>A0A3Q3G7A1_9LABR</name>
<sequence length="692" mass="81184">SNLSAVSSLSKLGFSREAPKNHTGARRYRTVAPTSQVDESLFGNKIMLDRRGKSNSSRESIVLSSSEWQPILSASKITAKVEMNAHQRKREEEYKAAESIRHRLIEVNNIRKQNMPPSQMEIQAQDRSKKTLERANTLIMMQEDEIKELNKVILATQCQEIREVQIMEKRQIQAELAEEEKLLNVTVEMERLKAIEAIEQADALHKQKLNRVMKHNLNQVSQNIHSNKQVQDEMKRQEEQTVQEREKKWKLEDLKALEQKREAQQHLHEERKHIKAMKMLAKTQRMEEEKLADIENAEFIQKKMKQEAEQEAAQKRKKKERELEHAKMFARQKEVRDNKAEQDEIHTKRIKEMEDSKWRRKEKDLAAKTVQEEAKMRTDRLEQSHSKQYYQSREVMLQKEEFERVLKASQYSLSKEKEEEEKKRKNAANYLEALQHQKKEQDHSAIANREKIMKEAHDLIEANKLKRVQVDETKQHKLKELKATGLSEKYCSVVERKVNNKKTLKDQRASDKTHSTEGTLLNTMGQMTQGGKGSERQYKKHLNLLAAEEVESERQDRQQNNIAIIQHQNDKEQHQKKERDHSAIANRERLPRQHQRQQAEAKKINQIQLTSRDDLVQKPFHLPPIHNAVEHPVRGRVSPIFCKQDHNKTGLGYEETRISDLRPTRFSTAPSLSKGRLTSAGQPNFRLPPIHR</sequence>
<dbReference type="Proteomes" id="UP000261660">
    <property type="component" value="Unplaced"/>
</dbReference>
<evidence type="ECO:0000256" key="6">
    <source>
        <dbReference type="ARBA" id="ARBA00034116"/>
    </source>
</evidence>
<dbReference type="Ensembl" id="ENSLBET00000030379.1">
    <property type="protein sequence ID" value="ENSLBEP00000029011.1"/>
    <property type="gene ID" value="ENSLBEG00000021932.1"/>
</dbReference>
<dbReference type="GeneTree" id="ENSGT00940000169761"/>
<evidence type="ECO:0000256" key="7">
    <source>
        <dbReference type="ARBA" id="ARBA00034142"/>
    </source>
</evidence>